<protein>
    <submittedName>
        <fullName evidence="3">Transposase</fullName>
    </submittedName>
</protein>
<dbReference type="SUPFAM" id="SSF143422">
    <property type="entry name" value="Transposase IS200-like"/>
    <property type="match status" value="1"/>
</dbReference>
<dbReference type="Gene3D" id="3.30.70.1290">
    <property type="entry name" value="Transposase IS200-like"/>
    <property type="match status" value="1"/>
</dbReference>
<dbReference type="AlphaFoldDB" id="A0A2V1H668"/>
<dbReference type="PANTHER" id="PTHR34322">
    <property type="entry name" value="TRANSPOSASE, Y1_TNP DOMAIN-CONTAINING"/>
    <property type="match status" value="1"/>
</dbReference>
<reference evidence="3 4" key="1">
    <citation type="submission" date="2018-04" db="EMBL/GenBank/DDBJ databases">
        <title>Thalassorhabdus spongiae gen. nov., sp. nov., isolated from a marine sponge in South-West Iceland.</title>
        <authorList>
            <person name="Knobloch S."/>
            <person name="Daussin A."/>
            <person name="Johannsson R."/>
            <person name="Marteinsson V.T."/>
        </authorList>
    </citation>
    <scope>NUCLEOTIDE SEQUENCE [LARGE SCALE GENOMIC DNA]</scope>
    <source>
        <strain evidence="3 4">Hp12</strain>
    </source>
</reference>
<organism evidence="3 4">
    <name type="scientific">Pelagibaculum spongiae</name>
    <dbReference type="NCBI Taxonomy" id="2080658"/>
    <lineage>
        <taxon>Bacteria</taxon>
        <taxon>Pseudomonadati</taxon>
        <taxon>Pseudomonadota</taxon>
        <taxon>Gammaproteobacteria</taxon>
        <taxon>Oceanospirillales</taxon>
        <taxon>Pelagibaculum</taxon>
    </lineage>
</organism>
<dbReference type="RefSeq" id="WP_116685841.1">
    <property type="nucleotide sequence ID" value="NZ_CAWNYD010000001.1"/>
</dbReference>
<accession>A0A2V1H668</accession>
<gene>
    <name evidence="3" type="ORF">DC094_04375</name>
</gene>
<name>A0A2V1H668_9GAMM</name>
<dbReference type="InterPro" id="IPR002686">
    <property type="entry name" value="Transposase_17"/>
</dbReference>
<dbReference type="Proteomes" id="UP000244906">
    <property type="component" value="Unassembled WGS sequence"/>
</dbReference>
<feature type="domain" description="Transposase IS200-like" evidence="2">
    <location>
        <begin position="39"/>
        <end position="214"/>
    </location>
</feature>
<evidence type="ECO:0000259" key="2">
    <source>
        <dbReference type="SMART" id="SM01321"/>
    </source>
</evidence>
<dbReference type="GO" id="GO:0006313">
    <property type="term" value="P:DNA transposition"/>
    <property type="evidence" value="ECO:0007669"/>
    <property type="project" value="InterPro"/>
</dbReference>
<sequence>MSNQSDASNPNQQSLTNESYKDTVEIARVGPRRTIMNTEYCRWFHCINRVCRKAWLCGVDPDTGEDYQYRQQWIVDRLALLADAFSIEIASYAIMSNHYHLVLCVNLEKANSWSGDQVLRRWCKVYKGPEMVQRYLDGENLLADEVNYVESFVEEYRQRLTDISWFMRSLNEPIARRINKEDKCTGHFWEGRFKVQALLDQQAILTCMAYVDLNPLRAGIAGTPETSEFTSIKQRIDRNSKKHKKSSPDKPSVKPKLKPFKSKDELKENIPFSYPDYLQLVNATAKIVREGRSSMDCSLPPIIQRLKIDETVWITTMRPGGNHFHRAIGSLSALRTHAKNIKQRWVSGTNSDSLYD</sequence>
<evidence type="ECO:0000313" key="4">
    <source>
        <dbReference type="Proteomes" id="UP000244906"/>
    </source>
</evidence>
<dbReference type="OrthoDB" id="9814067at2"/>
<dbReference type="InterPro" id="IPR036515">
    <property type="entry name" value="Transposase_17_sf"/>
</dbReference>
<keyword evidence="4" id="KW-1185">Reference proteome</keyword>
<dbReference type="EMBL" id="QDDL01000001">
    <property type="protein sequence ID" value="PVZ72255.1"/>
    <property type="molecule type" value="Genomic_DNA"/>
</dbReference>
<dbReference type="GO" id="GO:0003677">
    <property type="term" value="F:DNA binding"/>
    <property type="evidence" value="ECO:0007669"/>
    <property type="project" value="InterPro"/>
</dbReference>
<dbReference type="SMART" id="SM01321">
    <property type="entry name" value="Y1_Tnp"/>
    <property type="match status" value="1"/>
</dbReference>
<comment type="caution">
    <text evidence="3">The sequence shown here is derived from an EMBL/GenBank/DDBJ whole genome shotgun (WGS) entry which is preliminary data.</text>
</comment>
<proteinExistence type="predicted"/>
<feature type="region of interest" description="Disordered" evidence="1">
    <location>
        <begin position="229"/>
        <end position="260"/>
    </location>
</feature>
<dbReference type="GO" id="GO:0004803">
    <property type="term" value="F:transposase activity"/>
    <property type="evidence" value="ECO:0007669"/>
    <property type="project" value="InterPro"/>
</dbReference>
<dbReference type="PANTHER" id="PTHR34322:SF2">
    <property type="entry name" value="TRANSPOSASE IS200-LIKE DOMAIN-CONTAINING PROTEIN"/>
    <property type="match status" value="1"/>
</dbReference>
<evidence type="ECO:0000256" key="1">
    <source>
        <dbReference type="SAM" id="MobiDB-lite"/>
    </source>
</evidence>
<evidence type="ECO:0000313" key="3">
    <source>
        <dbReference type="EMBL" id="PVZ72255.1"/>
    </source>
</evidence>